<dbReference type="PATRIC" id="fig|1703775.3.peg.2128"/>
<dbReference type="EMBL" id="LIZX01000217">
    <property type="protein sequence ID" value="KPJ63819.1"/>
    <property type="molecule type" value="Genomic_DNA"/>
</dbReference>
<reference evidence="7 8" key="1">
    <citation type="journal article" date="2015" name="Microbiome">
        <title>Genomic resolution of linkages in carbon, nitrogen, and sulfur cycling among widespread estuary sediment bacteria.</title>
        <authorList>
            <person name="Baker B.J."/>
            <person name="Lazar C.S."/>
            <person name="Teske A.P."/>
            <person name="Dick G.J."/>
        </authorList>
    </citation>
    <scope>NUCLEOTIDE SEQUENCE [LARGE SCALE GENOMIC DNA]</scope>
    <source>
        <strain evidence="7">DG_54_3</strain>
    </source>
</reference>
<dbReference type="SFLD" id="SFLDG01111">
    <property type="entry name" value="Uncharacterised_Radical_SAM_Su"/>
    <property type="match status" value="1"/>
</dbReference>
<sequence length="203" mass="23664">MDVITYPIRDSLYLNITNRCTNQCQFCIRYKSRIFNKKYHLWLEREPTAEEIIQAIGDPSKYKQIVFCGYGEPLIRLDTVKQVAKALKSKKKKVIIRIDTNGHGNLFWGRNIVPELKGLIDIMSVSLDAERAEIYDQICLSIYGPRAYPALIDFIQESKKYIPEVEATVVDLAMIDIEACKKIAENLKVSFRIRPYYEEKYVR</sequence>
<gene>
    <name evidence="7" type="ORF">AMJ44_13895</name>
</gene>
<organism evidence="7 8">
    <name type="scientific">candidate division WOR-1 bacterium DG_54_3</name>
    <dbReference type="NCBI Taxonomy" id="1703775"/>
    <lineage>
        <taxon>Bacteria</taxon>
        <taxon>Bacillati</taxon>
        <taxon>Saganbacteria</taxon>
    </lineage>
</organism>
<evidence type="ECO:0000256" key="4">
    <source>
        <dbReference type="ARBA" id="ARBA00023004"/>
    </source>
</evidence>
<dbReference type="InterPro" id="IPR013785">
    <property type="entry name" value="Aldolase_TIM"/>
</dbReference>
<feature type="domain" description="Radical SAM core" evidence="6">
    <location>
        <begin position="6"/>
        <end position="203"/>
    </location>
</feature>
<dbReference type="SUPFAM" id="SSF102114">
    <property type="entry name" value="Radical SAM enzymes"/>
    <property type="match status" value="1"/>
</dbReference>
<dbReference type="PANTHER" id="PTHR42836">
    <property type="entry name" value="7-CARBOXY-7-DEAZAGUANINE SYNTHASE"/>
    <property type="match status" value="1"/>
</dbReference>
<keyword evidence="4" id="KW-0408">Iron</keyword>
<comment type="caution">
    <text evidence="7">The sequence shown here is derived from an EMBL/GenBank/DDBJ whole genome shotgun (WGS) entry which is preliminary data.</text>
</comment>
<dbReference type="CDD" id="cd01335">
    <property type="entry name" value="Radical_SAM"/>
    <property type="match status" value="1"/>
</dbReference>
<dbReference type="InterPro" id="IPR023821">
    <property type="entry name" value="rSAM_TatD-assoc"/>
</dbReference>
<dbReference type="InterPro" id="IPR058240">
    <property type="entry name" value="rSAM_sf"/>
</dbReference>
<evidence type="ECO:0000256" key="5">
    <source>
        <dbReference type="ARBA" id="ARBA00023014"/>
    </source>
</evidence>
<evidence type="ECO:0000256" key="3">
    <source>
        <dbReference type="ARBA" id="ARBA00022723"/>
    </source>
</evidence>
<dbReference type="GO" id="GO:0046872">
    <property type="term" value="F:metal ion binding"/>
    <property type="evidence" value="ECO:0007669"/>
    <property type="project" value="UniProtKB-KW"/>
</dbReference>
<keyword evidence="1" id="KW-0004">4Fe-4S</keyword>
<evidence type="ECO:0000259" key="6">
    <source>
        <dbReference type="PROSITE" id="PS51918"/>
    </source>
</evidence>
<dbReference type="NCBIfam" id="TIGR04038">
    <property type="entry name" value="tatD_link_rSAM"/>
    <property type="match status" value="1"/>
</dbReference>
<evidence type="ECO:0000313" key="8">
    <source>
        <dbReference type="Proteomes" id="UP000051861"/>
    </source>
</evidence>
<proteinExistence type="predicted"/>
<dbReference type="InterPro" id="IPR007197">
    <property type="entry name" value="rSAM"/>
</dbReference>
<keyword evidence="5" id="KW-0411">Iron-sulfur</keyword>
<keyword evidence="3" id="KW-0479">Metal-binding</keyword>
<dbReference type="Pfam" id="PF04055">
    <property type="entry name" value="Radical_SAM"/>
    <property type="match status" value="1"/>
</dbReference>
<dbReference type="GO" id="GO:0003824">
    <property type="term" value="F:catalytic activity"/>
    <property type="evidence" value="ECO:0007669"/>
    <property type="project" value="InterPro"/>
</dbReference>
<dbReference type="Proteomes" id="UP000051861">
    <property type="component" value="Unassembled WGS sequence"/>
</dbReference>
<evidence type="ECO:0000256" key="1">
    <source>
        <dbReference type="ARBA" id="ARBA00022485"/>
    </source>
</evidence>
<dbReference type="SFLD" id="SFLDS00029">
    <property type="entry name" value="Radical_SAM"/>
    <property type="match status" value="1"/>
</dbReference>
<dbReference type="AlphaFoldDB" id="A0A0S7XNN9"/>
<dbReference type="GO" id="GO:0051539">
    <property type="term" value="F:4 iron, 4 sulfur cluster binding"/>
    <property type="evidence" value="ECO:0007669"/>
    <property type="project" value="UniProtKB-KW"/>
</dbReference>
<name>A0A0S7XNN9_UNCSA</name>
<evidence type="ECO:0000313" key="7">
    <source>
        <dbReference type="EMBL" id="KPJ63819.1"/>
    </source>
</evidence>
<dbReference type="PANTHER" id="PTHR42836:SF1">
    <property type="entry name" value="7-CARBOXY-7-DEAZAGUANINE SYNTHASE"/>
    <property type="match status" value="1"/>
</dbReference>
<keyword evidence="2" id="KW-0949">S-adenosyl-L-methionine</keyword>
<dbReference type="PROSITE" id="PS51918">
    <property type="entry name" value="RADICAL_SAM"/>
    <property type="match status" value="1"/>
</dbReference>
<dbReference type="Gene3D" id="3.20.20.70">
    <property type="entry name" value="Aldolase class I"/>
    <property type="match status" value="1"/>
</dbReference>
<protein>
    <submittedName>
        <fullName evidence="7">Radical SAM protein</fullName>
    </submittedName>
</protein>
<evidence type="ECO:0000256" key="2">
    <source>
        <dbReference type="ARBA" id="ARBA00022691"/>
    </source>
</evidence>
<accession>A0A0S7XNN9</accession>